<sequence>MRILLIEDDTVLLNMLADALTSQHYIVDTATNGLTGWDYSQSTTYDLILLDVELPKLDGVTLCQRLRAAKCTTPILLMTAREASSERVRGLDSGADDYLIKPLDLAELQARIRALLRRGEVVPTGILQVGELRLDPRTCEVTYGETIIEFRPKEYSLLEVFLRNPSRVFSRAQLVEYLWTFDDSPQEDSVKAHIKGLRQRLKTVGIADWIENVYGLGYRLKEGVADAKSQKTEGTNLITNGGVEDWGRQESPSPQVTSQMQKGLDKLWEQSRGLMLERLMAVRQAVGAIATGTLSTELRQEARQAAHKLAGVLGMFDRPTGTKVARQIEEIFLSDSLLAKAGDGEQLVPLVRELEHLLDLEDLEQIVSKNSAPLLPINPEPSLGQELPQSQNHSVKVLVVDDDPIFLAALRPMLEPWGIRMIGLELSLQFWDVLRATVPDLLILDVDMPQRGGIELCQAVRLDADWQSLPILFLTIHRDQETIQELFAAGADDYITKPVFGQELLTRLTNRLDRTRQLQALATKDPLTGLVNQPQSTRTLESLLHQASTAHPVCLVLLKVPQLSQINLQFGHATGNHVLQRWAQLLQSNLHDAAAMGYWGNGEFVVGLSGFTKADSETHLSQLLATLRQQVFTAPDGRQFQVMVCSGIAESPADGLKLQTLYYLSWTRSQTPTF</sequence>
<dbReference type="Pfam" id="PF00072">
    <property type="entry name" value="Response_reg"/>
    <property type="match status" value="2"/>
</dbReference>
<feature type="modified residue" description="4-aspartylphosphate" evidence="2">
    <location>
        <position position="445"/>
    </location>
</feature>
<dbReference type="InterPro" id="IPR011006">
    <property type="entry name" value="CheY-like_superfamily"/>
</dbReference>
<dbReference type="SUPFAM" id="SSF55073">
    <property type="entry name" value="Nucleotide cyclase"/>
    <property type="match status" value="1"/>
</dbReference>
<feature type="compositionally biased region" description="Polar residues" evidence="4">
    <location>
        <begin position="250"/>
        <end position="259"/>
    </location>
</feature>
<dbReference type="InterPro" id="IPR001789">
    <property type="entry name" value="Sig_transdc_resp-reg_receiver"/>
</dbReference>
<dbReference type="EMBL" id="JADEXS010000956">
    <property type="protein sequence ID" value="MBE9027577.1"/>
    <property type="molecule type" value="Genomic_DNA"/>
</dbReference>
<dbReference type="InterPro" id="IPR039420">
    <property type="entry name" value="WalR-like"/>
</dbReference>
<reference evidence="8" key="1">
    <citation type="submission" date="2020-10" db="EMBL/GenBank/DDBJ databases">
        <authorList>
            <person name="Castelo-Branco R."/>
            <person name="Eusebio N."/>
            <person name="Adriana R."/>
            <person name="Vieira A."/>
            <person name="Brugerolle De Fraissinette N."/>
            <person name="Rezende De Castro R."/>
            <person name="Schneider M.P."/>
            <person name="Vasconcelos V."/>
            <person name="Leao P.N."/>
        </authorList>
    </citation>
    <scope>NUCLEOTIDE SEQUENCE</scope>
    <source>
        <strain evidence="8">LEGE 12446</strain>
    </source>
</reference>
<evidence type="ECO:0000256" key="2">
    <source>
        <dbReference type="PROSITE-ProRule" id="PRU00169"/>
    </source>
</evidence>
<gene>
    <name evidence="8" type="ORF">IQ276_35705</name>
</gene>
<dbReference type="Gene3D" id="6.10.250.690">
    <property type="match status" value="1"/>
</dbReference>
<feature type="domain" description="OmpR/PhoB-type" evidence="7">
    <location>
        <begin position="124"/>
        <end position="222"/>
    </location>
</feature>
<dbReference type="CDD" id="cd01949">
    <property type="entry name" value="GGDEF"/>
    <property type="match status" value="1"/>
</dbReference>
<evidence type="ECO:0000256" key="4">
    <source>
        <dbReference type="SAM" id="MobiDB-lite"/>
    </source>
</evidence>
<evidence type="ECO:0000313" key="9">
    <source>
        <dbReference type="Proteomes" id="UP000622533"/>
    </source>
</evidence>
<dbReference type="InterPro" id="IPR029787">
    <property type="entry name" value="Nucleotide_cyclase"/>
</dbReference>
<dbReference type="Gene3D" id="1.10.10.10">
    <property type="entry name" value="Winged helix-like DNA-binding domain superfamily/Winged helix DNA-binding domain"/>
    <property type="match status" value="1"/>
</dbReference>
<dbReference type="InterPro" id="IPR001867">
    <property type="entry name" value="OmpR/PhoB-type_DNA-bd"/>
</dbReference>
<dbReference type="Gene3D" id="3.40.50.2300">
    <property type="match status" value="2"/>
</dbReference>
<feature type="modified residue" description="4-aspartylphosphate" evidence="2">
    <location>
        <position position="51"/>
    </location>
</feature>
<evidence type="ECO:0000313" key="8">
    <source>
        <dbReference type="EMBL" id="MBE9027577.1"/>
    </source>
</evidence>
<organism evidence="8 9">
    <name type="scientific">Desmonostoc muscorum LEGE 12446</name>
    <dbReference type="NCBI Taxonomy" id="1828758"/>
    <lineage>
        <taxon>Bacteria</taxon>
        <taxon>Bacillati</taxon>
        <taxon>Cyanobacteriota</taxon>
        <taxon>Cyanophyceae</taxon>
        <taxon>Nostocales</taxon>
        <taxon>Nostocaceae</taxon>
        <taxon>Desmonostoc</taxon>
    </lineage>
</organism>
<accession>A0A8J7AKN9</accession>
<dbReference type="GO" id="GO:0006355">
    <property type="term" value="P:regulation of DNA-templated transcription"/>
    <property type="evidence" value="ECO:0007669"/>
    <property type="project" value="InterPro"/>
</dbReference>
<dbReference type="GO" id="GO:0032993">
    <property type="term" value="C:protein-DNA complex"/>
    <property type="evidence" value="ECO:0007669"/>
    <property type="project" value="TreeGrafter"/>
</dbReference>
<dbReference type="SMART" id="SM00267">
    <property type="entry name" value="GGDEF"/>
    <property type="match status" value="1"/>
</dbReference>
<dbReference type="Proteomes" id="UP000622533">
    <property type="component" value="Unassembled WGS sequence"/>
</dbReference>
<dbReference type="GO" id="GO:0005829">
    <property type="term" value="C:cytosol"/>
    <property type="evidence" value="ECO:0007669"/>
    <property type="project" value="TreeGrafter"/>
</dbReference>
<feature type="domain" description="Response regulatory" evidence="5">
    <location>
        <begin position="396"/>
        <end position="512"/>
    </location>
</feature>
<keyword evidence="2" id="KW-0597">Phosphoprotein</keyword>
<dbReference type="SUPFAM" id="SSF47226">
    <property type="entry name" value="Histidine-containing phosphotransfer domain, HPT domain"/>
    <property type="match status" value="1"/>
</dbReference>
<evidence type="ECO:0000259" key="7">
    <source>
        <dbReference type="PROSITE" id="PS51755"/>
    </source>
</evidence>
<dbReference type="Gene3D" id="3.30.70.270">
    <property type="match status" value="1"/>
</dbReference>
<evidence type="ECO:0000259" key="6">
    <source>
        <dbReference type="PROSITE" id="PS50887"/>
    </source>
</evidence>
<dbReference type="PANTHER" id="PTHR48111">
    <property type="entry name" value="REGULATOR OF RPOS"/>
    <property type="match status" value="1"/>
</dbReference>
<evidence type="ECO:0000259" key="5">
    <source>
        <dbReference type="PROSITE" id="PS50110"/>
    </source>
</evidence>
<dbReference type="SMART" id="SM00448">
    <property type="entry name" value="REC"/>
    <property type="match status" value="2"/>
</dbReference>
<dbReference type="GO" id="GO:0000156">
    <property type="term" value="F:phosphorelay response regulator activity"/>
    <property type="evidence" value="ECO:0007669"/>
    <property type="project" value="TreeGrafter"/>
</dbReference>
<proteinExistence type="predicted"/>
<dbReference type="Pfam" id="PF01627">
    <property type="entry name" value="Hpt"/>
    <property type="match status" value="1"/>
</dbReference>
<evidence type="ECO:0000256" key="1">
    <source>
        <dbReference type="ARBA" id="ARBA00023125"/>
    </source>
</evidence>
<protein>
    <submittedName>
        <fullName evidence="8">Response regulator</fullName>
    </submittedName>
</protein>
<keyword evidence="1 3" id="KW-0238">DNA-binding</keyword>
<dbReference type="InterPro" id="IPR043128">
    <property type="entry name" value="Rev_trsase/Diguanyl_cyclase"/>
</dbReference>
<name>A0A8J7AKN9_DESMC</name>
<dbReference type="InterPro" id="IPR000160">
    <property type="entry name" value="GGDEF_dom"/>
</dbReference>
<dbReference type="Pfam" id="PF00990">
    <property type="entry name" value="GGDEF"/>
    <property type="match status" value="1"/>
</dbReference>
<keyword evidence="9" id="KW-1185">Reference proteome</keyword>
<evidence type="ECO:0000256" key="3">
    <source>
        <dbReference type="PROSITE-ProRule" id="PRU01091"/>
    </source>
</evidence>
<dbReference type="PROSITE" id="PS50110">
    <property type="entry name" value="RESPONSE_REGULATORY"/>
    <property type="match status" value="2"/>
</dbReference>
<dbReference type="InterPro" id="IPR008207">
    <property type="entry name" value="Sig_transdc_His_kin_Hpt_dom"/>
</dbReference>
<dbReference type="PROSITE" id="PS50887">
    <property type="entry name" value="GGDEF"/>
    <property type="match status" value="1"/>
</dbReference>
<feature type="domain" description="Response regulatory" evidence="5">
    <location>
        <begin position="2"/>
        <end position="116"/>
    </location>
</feature>
<dbReference type="SMART" id="SM00862">
    <property type="entry name" value="Trans_reg_C"/>
    <property type="match status" value="1"/>
</dbReference>
<dbReference type="GO" id="GO:0000976">
    <property type="term" value="F:transcription cis-regulatory region binding"/>
    <property type="evidence" value="ECO:0007669"/>
    <property type="project" value="TreeGrafter"/>
</dbReference>
<dbReference type="InterPro" id="IPR036641">
    <property type="entry name" value="HPT_dom_sf"/>
</dbReference>
<comment type="caution">
    <text evidence="8">The sequence shown here is derived from an EMBL/GenBank/DDBJ whole genome shotgun (WGS) entry which is preliminary data.</text>
</comment>
<feature type="DNA-binding region" description="OmpR/PhoB-type" evidence="3">
    <location>
        <begin position="124"/>
        <end position="222"/>
    </location>
</feature>
<feature type="domain" description="GGDEF" evidence="6">
    <location>
        <begin position="551"/>
        <end position="674"/>
    </location>
</feature>
<dbReference type="SUPFAM" id="SSF52172">
    <property type="entry name" value="CheY-like"/>
    <property type="match status" value="2"/>
</dbReference>
<dbReference type="AlphaFoldDB" id="A0A8J7AKN9"/>
<dbReference type="NCBIfam" id="TIGR00254">
    <property type="entry name" value="GGDEF"/>
    <property type="match status" value="1"/>
</dbReference>
<dbReference type="PROSITE" id="PS51755">
    <property type="entry name" value="OMPR_PHOB"/>
    <property type="match status" value="1"/>
</dbReference>
<dbReference type="InterPro" id="IPR036388">
    <property type="entry name" value="WH-like_DNA-bd_sf"/>
</dbReference>
<feature type="region of interest" description="Disordered" evidence="4">
    <location>
        <begin position="235"/>
        <end position="259"/>
    </location>
</feature>
<dbReference type="Pfam" id="PF00486">
    <property type="entry name" value="Trans_reg_C"/>
    <property type="match status" value="1"/>
</dbReference>
<dbReference type="PANTHER" id="PTHR48111:SF15">
    <property type="entry name" value="OMPR SUBFAMILY"/>
    <property type="match status" value="1"/>
</dbReference>
<dbReference type="CDD" id="cd00383">
    <property type="entry name" value="trans_reg_C"/>
    <property type="match status" value="1"/>
</dbReference>
<dbReference type="CDD" id="cd00156">
    <property type="entry name" value="REC"/>
    <property type="match status" value="1"/>
</dbReference>